<gene>
    <name evidence="5" type="ORF">H8B21_04765</name>
</gene>
<comment type="caution">
    <text evidence="5">The sequence shown here is derived from an EMBL/GenBank/DDBJ whole genome shotgun (WGS) entry which is preliminary data.</text>
</comment>
<dbReference type="EMBL" id="JACNYL010000001">
    <property type="protein sequence ID" value="MBD1420881.1"/>
    <property type="molecule type" value="Genomic_DNA"/>
</dbReference>
<dbReference type="Proteomes" id="UP000651112">
    <property type="component" value="Unassembled WGS sequence"/>
</dbReference>
<dbReference type="InterPro" id="IPR018060">
    <property type="entry name" value="HTH_AraC"/>
</dbReference>
<sequence>MKANYKPIPFDESNLLNVDFQESQKDFDYPWHYHQEYELTYIPYGQGLRYVGNSVENYFNDDLVLLGSNLPHCWIDETHPKESSPNAVVIYLKENVMDETWMQSHEFSGIRNLLRSSNRGIKFNPSIAKKLKEKYLELNNLRPLEKLIQLLQILDELSQSTEYSFLCENDFSYELNSHSSNRINAIYRYIHLHYREKICLDDIAAEVYMSPKYFSRFFSKVMKKPFFEFLNEYRISKACKLLVETDKQISDICYDSGFESIPFFYRQFKKFKKCQPKQYRLSYLKALSSNSLGAHPDEDQEN</sequence>
<name>A0ABR7XNX8_9SPHI</name>
<dbReference type="Pfam" id="PF12833">
    <property type="entry name" value="HTH_18"/>
    <property type="match status" value="1"/>
</dbReference>
<dbReference type="SMART" id="SM00342">
    <property type="entry name" value="HTH_ARAC"/>
    <property type="match status" value="1"/>
</dbReference>
<dbReference type="SUPFAM" id="SSF46689">
    <property type="entry name" value="Homeodomain-like"/>
    <property type="match status" value="2"/>
</dbReference>
<protein>
    <submittedName>
        <fullName evidence="5">Helix-turn-helix transcriptional regulator</fullName>
    </submittedName>
</protein>
<dbReference type="InterPro" id="IPR009057">
    <property type="entry name" value="Homeodomain-like_sf"/>
</dbReference>
<evidence type="ECO:0000256" key="1">
    <source>
        <dbReference type="ARBA" id="ARBA00023015"/>
    </source>
</evidence>
<evidence type="ECO:0000313" key="5">
    <source>
        <dbReference type="EMBL" id="MBD1420881.1"/>
    </source>
</evidence>
<dbReference type="PROSITE" id="PS01124">
    <property type="entry name" value="HTH_ARAC_FAMILY_2"/>
    <property type="match status" value="1"/>
</dbReference>
<dbReference type="PANTHER" id="PTHR43280:SF27">
    <property type="entry name" value="TRANSCRIPTIONAL REGULATOR MTLR"/>
    <property type="match status" value="1"/>
</dbReference>
<keyword evidence="6" id="KW-1185">Reference proteome</keyword>
<feature type="domain" description="HTH araC/xylS-type" evidence="4">
    <location>
        <begin position="184"/>
        <end position="282"/>
    </location>
</feature>
<evidence type="ECO:0000313" key="6">
    <source>
        <dbReference type="Proteomes" id="UP000651112"/>
    </source>
</evidence>
<proteinExistence type="predicted"/>
<keyword evidence="3" id="KW-0804">Transcription</keyword>
<dbReference type="Gene3D" id="1.10.10.60">
    <property type="entry name" value="Homeodomain-like"/>
    <property type="match status" value="2"/>
</dbReference>
<evidence type="ECO:0000256" key="3">
    <source>
        <dbReference type="ARBA" id="ARBA00023163"/>
    </source>
</evidence>
<keyword evidence="2" id="KW-0238">DNA-binding</keyword>
<dbReference type="RefSeq" id="WP_190312616.1">
    <property type="nucleotide sequence ID" value="NZ_JACNYL010000001.1"/>
</dbReference>
<accession>A0ABR7XNX8</accession>
<evidence type="ECO:0000256" key="2">
    <source>
        <dbReference type="ARBA" id="ARBA00023125"/>
    </source>
</evidence>
<reference evidence="5 6" key="1">
    <citation type="submission" date="2020-08" db="EMBL/GenBank/DDBJ databases">
        <title>Sphingobacterium sp. DN00404 isolated from aquaculture water.</title>
        <authorList>
            <person name="Zhang M."/>
        </authorList>
    </citation>
    <scope>NUCLEOTIDE SEQUENCE [LARGE SCALE GENOMIC DNA]</scope>
    <source>
        <strain evidence="5 6">KCTC 42746</strain>
    </source>
</reference>
<dbReference type="PANTHER" id="PTHR43280">
    <property type="entry name" value="ARAC-FAMILY TRANSCRIPTIONAL REGULATOR"/>
    <property type="match status" value="1"/>
</dbReference>
<organism evidence="5 6">
    <name type="scientific">Sphingobacterium chuzhouense</name>
    <dbReference type="NCBI Taxonomy" id="1742264"/>
    <lineage>
        <taxon>Bacteria</taxon>
        <taxon>Pseudomonadati</taxon>
        <taxon>Bacteroidota</taxon>
        <taxon>Sphingobacteriia</taxon>
        <taxon>Sphingobacteriales</taxon>
        <taxon>Sphingobacteriaceae</taxon>
        <taxon>Sphingobacterium</taxon>
    </lineage>
</organism>
<keyword evidence="1" id="KW-0805">Transcription regulation</keyword>
<evidence type="ECO:0000259" key="4">
    <source>
        <dbReference type="PROSITE" id="PS01124"/>
    </source>
</evidence>